<dbReference type="AlphaFoldDB" id="A0A9W6RJC8"/>
<evidence type="ECO:0000256" key="1">
    <source>
        <dbReference type="SAM" id="Phobius"/>
    </source>
</evidence>
<proteinExistence type="predicted"/>
<sequence length="197" mass="19334">MGPVAGRLGSTPVLRTAAVAHPAGLVAFVFAADGGSTPLICAAAMFAGGTCPPLTAAIRSAWIGRTEDGTGRQHLRKAAPAVETSLFELVFVAGPLRVAVVVLVASPAAAIAGSGTVTMLGTLVLAGRSAVRGQRPASPDARTRGPGPLRVPGFAVVLVRVGALGMAFGAVSVTVPAYATLHAGPDADGLAGVLLAG</sequence>
<name>A0A9W6RJC8_9ACTN</name>
<dbReference type="PANTHER" id="PTHR23542">
    <property type="match status" value="1"/>
</dbReference>
<keyword evidence="1" id="KW-0812">Transmembrane</keyword>
<feature type="transmembrane region" description="Helical" evidence="1">
    <location>
        <begin position="86"/>
        <end position="105"/>
    </location>
</feature>
<evidence type="ECO:0000313" key="3">
    <source>
        <dbReference type="Proteomes" id="UP001165135"/>
    </source>
</evidence>
<organism evidence="2 3">
    <name type="scientific">Actinoallomurus iriomotensis</name>
    <dbReference type="NCBI Taxonomy" id="478107"/>
    <lineage>
        <taxon>Bacteria</taxon>
        <taxon>Bacillati</taxon>
        <taxon>Actinomycetota</taxon>
        <taxon>Actinomycetes</taxon>
        <taxon>Streptosporangiales</taxon>
        <taxon>Thermomonosporaceae</taxon>
        <taxon>Actinoallomurus</taxon>
    </lineage>
</organism>
<dbReference type="RefSeq" id="WP_285625606.1">
    <property type="nucleotide sequence ID" value="NZ_BSTJ01000006.1"/>
</dbReference>
<gene>
    <name evidence="2" type="ORF">Airi01_051310</name>
</gene>
<feature type="transmembrane region" description="Helical" evidence="1">
    <location>
        <begin position="111"/>
        <end position="131"/>
    </location>
</feature>
<feature type="transmembrane region" description="Helical" evidence="1">
    <location>
        <begin position="151"/>
        <end position="171"/>
    </location>
</feature>
<keyword evidence="1" id="KW-1133">Transmembrane helix</keyword>
<dbReference type="PANTHER" id="PTHR23542:SF1">
    <property type="entry name" value="MAJOR FACILITATOR SUPERFAMILY (MFS) PROFILE DOMAIN-CONTAINING PROTEIN"/>
    <property type="match status" value="1"/>
</dbReference>
<dbReference type="EMBL" id="BSTJ01000006">
    <property type="protein sequence ID" value="GLY76864.1"/>
    <property type="molecule type" value="Genomic_DNA"/>
</dbReference>
<evidence type="ECO:0000313" key="2">
    <source>
        <dbReference type="EMBL" id="GLY76864.1"/>
    </source>
</evidence>
<keyword evidence="1" id="KW-0472">Membrane</keyword>
<protein>
    <submittedName>
        <fullName evidence="2">Uncharacterized protein</fullName>
    </submittedName>
</protein>
<accession>A0A9W6RJC8</accession>
<reference evidence="2" key="1">
    <citation type="submission" date="2023-03" db="EMBL/GenBank/DDBJ databases">
        <title>Actinoallomurus iriomotensis NBRC 103681.</title>
        <authorList>
            <person name="Ichikawa N."/>
            <person name="Sato H."/>
            <person name="Tonouchi N."/>
        </authorList>
    </citation>
    <scope>NUCLEOTIDE SEQUENCE</scope>
    <source>
        <strain evidence="2">NBRC 103681</strain>
    </source>
</reference>
<dbReference type="Proteomes" id="UP001165135">
    <property type="component" value="Unassembled WGS sequence"/>
</dbReference>
<comment type="caution">
    <text evidence="2">The sequence shown here is derived from an EMBL/GenBank/DDBJ whole genome shotgun (WGS) entry which is preliminary data.</text>
</comment>